<name>A0A146LZP5_LYGHE</name>
<reference evidence="2" key="1">
    <citation type="journal article" date="2016" name="Gigascience">
        <title>De novo construction of an expanded transcriptome assembly for the western tarnished plant bug, Lygus hesperus.</title>
        <authorList>
            <person name="Tassone E.E."/>
            <person name="Geib S.M."/>
            <person name="Hall B."/>
            <person name="Fabrick J.A."/>
            <person name="Brent C.S."/>
            <person name="Hull J.J."/>
        </authorList>
    </citation>
    <scope>NUCLEOTIDE SEQUENCE</scope>
</reference>
<gene>
    <name evidence="2" type="ORF">g.37776</name>
</gene>
<proteinExistence type="predicted"/>
<dbReference type="EMBL" id="GDHC01006543">
    <property type="protein sequence ID" value="JAQ12086.1"/>
    <property type="molecule type" value="Transcribed_RNA"/>
</dbReference>
<feature type="compositionally biased region" description="Acidic residues" evidence="1">
    <location>
        <begin position="7"/>
        <end position="38"/>
    </location>
</feature>
<organism evidence="2">
    <name type="scientific">Lygus hesperus</name>
    <name type="common">Western plant bug</name>
    <dbReference type="NCBI Taxonomy" id="30085"/>
    <lineage>
        <taxon>Eukaryota</taxon>
        <taxon>Metazoa</taxon>
        <taxon>Ecdysozoa</taxon>
        <taxon>Arthropoda</taxon>
        <taxon>Hexapoda</taxon>
        <taxon>Insecta</taxon>
        <taxon>Pterygota</taxon>
        <taxon>Neoptera</taxon>
        <taxon>Paraneoptera</taxon>
        <taxon>Hemiptera</taxon>
        <taxon>Heteroptera</taxon>
        <taxon>Panheteroptera</taxon>
        <taxon>Cimicomorpha</taxon>
        <taxon>Miridae</taxon>
        <taxon>Mirini</taxon>
        <taxon>Lygus</taxon>
    </lineage>
</organism>
<protein>
    <submittedName>
        <fullName evidence="2">Uncharacterized protein</fullName>
    </submittedName>
</protein>
<evidence type="ECO:0000313" key="2">
    <source>
        <dbReference type="EMBL" id="JAQ12086.1"/>
    </source>
</evidence>
<feature type="non-terminal residue" evidence="2">
    <location>
        <position position="146"/>
    </location>
</feature>
<evidence type="ECO:0000256" key="1">
    <source>
        <dbReference type="SAM" id="MobiDB-lite"/>
    </source>
</evidence>
<dbReference type="AlphaFoldDB" id="A0A146LZP5"/>
<feature type="non-terminal residue" evidence="2">
    <location>
        <position position="1"/>
    </location>
</feature>
<sequence>GGGGGGGDDDTGVGDGGGGDDDGGSGDGSGGDDESCTCDDDDCDGDGNNCFVSVFVSFVSLELPSSFDSSIEDDDRIRNLGVSCTPCCDSIISLFSSSFVPVPVVPVPATISVVSDTETIFPVFNVSSSFTLSGPVANSSPGSWRV</sequence>
<feature type="region of interest" description="Disordered" evidence="1">
    <location>
        <begin position="1"/>
        <end position="38"/>
    </location>
</feature>
<accession>A0A146LZP5</accession>